<name>A0A3L6FVK5_MAIZE</name>
<proteinExistence type="predicted"/>
<sequence length="415" mass="47092">MSRHWRSPWLAAWQWTASTTSLPQKGRLYHFDITSGRGYGAGGEHRHEERLDDGVGNGGTTDGKLSLWAGPSVCGQRTTKAINPHAYTDGTMFVQICNAVVQCNSCPPNFFCSNVWLAKRIWQSLIFDSIPYDLEKVFQARILDAFYCYFVSVFTDFVFSYANNHLIAFCHATPVLENLKIACLTSQTCCCGEVREFIYSDNGTVTMIQSISNELKDNKGQHEICCSKIETIKAIVLCLFKFFGSKFIGPILTSESPTNVPLSIFPTGLSVLKTPSQKFAHIFELYVWKMSRQNVVAIDPIQGHNGVIRGSSSYWRSSCKKLAFFAYCTQYQEDEPEAQEWADELSPDELERLLNHDHGWLIANPHQFKVPSWFLNRKKYYKDGRFSQEPLWSVTTGVYLSVASTPRLPKGMERL</sequence>
<evidence type="ECO:0000313" key="1">
    <source>
        <dbReference type="EMBL" id="PWZ38523.1"/>
    </source>
</evidence>
<accession>A0A3L6FVK5</accession>
<gene>
    <name evidence="1" type="primary">RPS18_1</name>
    <name evidence="1" type="ORF">Zm00014a_035750</name>
</gene>
<dbReference type="GO" id="GO:0005840">
    <property type="term" value="C:ribosome"/>
    <property type="evidence" value="ECO:0007669"/>
    <property type="project" value="UniProtKB-KW"/>
</dbReference>
<dbReference type="ExpressionAtlas" id="A0A3L6FVK5">
    <property type="expression patterns" value="baseline and differential"/>
</dbReference>
<keyword evidence="1" id="KW-0689">Ribosomal protein</keyword>
<dbReference type="Proteomes" id="UP000251960">
    <property type="component" value="Chromosome 2"/>
</dbReference>
<dbReference type="EMBL" id="NCVQ01000003">
    <property type="protein sequence ID" value="PWZ38523.1"/>
    <property type="molecule type" value="Genomic_DNA"/>
</dbReference>
<reference evidence="1 2" key="1">
    <citation type="journal article" date="2018" name="Nat. Genet.">
        <title>Extensive intraspecific gene order and gene structural variations between Mo17 and other maize genomes.</title>
        <authorList>
            <person name="Sun S."/>
            <person name="Zhou Y."/>
            <person name="Chen J."/>
            <person name="Shi J."/>
            <person name="Zhao H."/>
            <person name="Zhao H."/>
            <person name="Song W."/>
            <person name="Zhang M."/>
            <person name="Cui Y."/>
            <person name="Dong X."/>
            <person name="Liu H."/>
            <person name="Ma X."/>
            <person name="Jiao Y."/>
            <person name="Wang B."/>
            <person name="Wei X."/>
            <person name="Stein J.C."/>
            <person name="Glaubitz J.C."/>
            <person name="Lu F."/>
            <person name="Yu G."/>
            <person name="Liang C."/>
            <person name="Fengler K."/>
            <person name="Li B."/>
            <person name="Rafalski A."/>
            <person name="Schnable P.S."/>
            <person name="Ware D.H."/>
            <person name="Buckler E.S."/>
            <person name="Lai J."/>
        </authorList>
    </citation>
    <scope>NUCLEOTIDE SEQUENCE [LARGE SCALE GENOMIC DNA]</scope>
    <source>
        <strain evidence="2">cv. Missouri 17</strain>
        <tissue evidence="1">Seedling</tissue>
    </source>
</reference>
<keyword evidence="1" id="KW-0687">Ribonucleoprotein</keyword>
<organism evidence="1 2">
    <name type="scientific">Zea mays</name>
    <name type="common">Maize</name>
    <dbReference type="NCBI Taxonomy" id="4577"/>
    <lineage>
        <taxon>Eukaryota</taxon>
        <taxon>Viridiplantae</taxon>
        <taxon>Streptophyta</taxon>
        <taxon>Embryophyta</taxon>
        <taxon>Tracheophyta</taxon>
        <taxon>Spermatophyta</taxon>
        <taxon>Magnoliopsida</taxon>
        <taxon>Liliopsida</taxon>
        <taxon>Poales</taxon>
        <taxon>Poaceae</taxon>
        <taxon>PACMAD clade</taxon>
        <taxon>Panicoideae</taxon>
        <taxon>Andropogonodae</taxon>
        <taxon>Andropogoneae</taxon>
        <taxon>Tripsacinae</taxon>
        <taxon>Zea</taxon>
    </lineage>
</organism>
<protein>
    <submittedName>
        <fullName evidence="1">40S ribosomal protein S18</fullName>
    </submittedName>
</protein>
<comment type="caution">
    <text evidence="1">The sequence shown here is derived from an EMBL/GenBank/DDBJ whole genome shotgun (WGS) entry which is preliminary data.</text>
</comment>
<dbReference type="AlphaFoldDB" id="A0A3L6FVK5"/>
<evidence type="ECO:0000313" key="2">
    <source>
        <dbReference type="Proteomes" id="UP000251960"/>
    </source>
</evidence>